<dbReference type="AlphaFoldDB" id="A0AAX4P3D5"/>
<evidence type="ECO:0000313" key="2">
    <source>
        <dbReference type="EMBL" id="WZN60274.1"/>
    </source>
</evidence>
<name>A0AAX4P3D5_9CHLO</name>
<dbReference type="GO" id="GO:0016757">
    <property type="term" value="F:glycosyltransferase activity"/>
    <property type="evidence" value="ECO:0007669"/>
    <property type="project" value="UniProtKB-KW"/>
</dbReference>
<evidence type="ECO:0000313" key="3">
    <source>
        <dbReference type="Proteomes" id="UP001472866"/>
    </source>
</evidence>
<dbReference type="InterPro" id="IPR038578">
    <property type="entry name" value="GT29-like_sf"/>
</dbReference>
<protein>
    <submittedName>
        <fullName evidence="2">Sialyltransferase</fullName>
    </submittedName>
</protein>
<organism evidence="2 3">
    <name type="scientific">Chloropicon roscoffensis</name>
    <dbReference type="NCBI Taxonomy" id="1461544"/>
    <lineage>
        <taxon>Eukaryota</taxon>
        <taxon>Viridiplantae</taxon>
        <taxon>Chlorophyta</taxon>
        <taxon>Chloropicophyceae</taxon>
        <taxon>Chloropicales</taxon>
        <taxon>Chloropicaceae</taxon>
        <taxon>Chloropicon</taxon>
    </lineage>
</organism>
<keyword evidence="2" id="KW-0328">Glycosyltransferase</keyword>
<dbReference type="Proteomes" id="UP001472866">
    <property type="component" value="Chromosome 02"/>
</dbReference>
<sequence>MLHGRYGKEIDEHDFVARYNVITKPYANAVGTKVSGMFDKFNYRIGPHKPDRMPTDFHMYPKRPPRDLDPTKMKGRVPPLLYGSGLPHWRRSAQQIYHIFTKVKKPKKKDVHPTGGFARTMSMVEMVSLGVCSRLDIYGFSTGGGKYFKRKHTVKTDHIIVAEHFTYRLLMVSGVKGKICLYGE</sequence>
<accession>A0AAX4P3D5</accession>
<dbReference type="Gene3D" id="3.90.1480.20">
    <property type="entry name" value="Glycosyl transferase family 29"/>
    <property type="match status" value="1"/>
</dbReference>
<gene>
    <name evidence="2" type="ORF">HKI87_02g18030</name>
</gene>
<dbReference type="EMBL" id="CP151502">
    <property type="protein sequence ID" value="WZN60274.1"/>
    <property type="molecule type" value="Genomic_DNA"/>
</dbReference>
<reference evidence="2 3" key="1">
    <citation type="submission" date="2024-03" db="EMBL/GenBank/DDBJ databases">
        <title>Complete genome sequence of the green alga Chloropicon roscoffensis RCC1871.</title>
        <authorList>
            <person name="Lemieux C."/>
            <person name="Pombert J.-F."/>
            <person name="Otis C."/>
            <person name="Turmel M."/>
        </authorList>
    </citation>
    <scope>NUCLEOTIDE SEQUENCE [LARGE SCALE GENOMIC DNA]</scope>
    <source>
        <strain evidence="2 3">RCC1871</strain>
    </source>
</reference>
<evidence type="ECO:0000256" key="1">
    <source>
        <dbReference type="SAM" id="MobiDB-lite"/>
    </source>
</evidence>
<feature type="region of interest" description="Disordered" evidence="1">
    <location>
        <begin position="54"/>
        <end position="73"/>
    </location>
</feature>
<keyword evidence="2" id="KW-0808">Transferase</keyword>
<keyword evidence="3" id="KW-1185">Reference proteome</keyword>
<proteinExistence type="predicted"/>